<evidence type="ECO:0000313" key="2">
    <source>
        <dbReference type="Proteomes" id="UP000765509"/>
    </source>
</evidence>
<organism evidence="1 2">
    <name type="scientific">Austropuccinia psidii MF-1</name>
    <dbReference type="NCBI Taxonomy" id="1389203"/>
    <lineage>
        <taxon>Eukaryota</taxon>
        <taxon>Fungi</taxon>
        <taxon>Dikarya</taxon>
        <taxon>Basidiomycota</taxon>
        <taxon>Pucciniomycotina</taxon>
        <taxon>Pucciniomycetes</taxon>
        <taxon>Pucciniales</taxon>
        <taxon>Sphaerophragmiaceae</taxon>
        <taxon>Austropuccinia</taxon>
    </lineage>
</organism>
<name>A0A9Q3GX19_9BASI</name>
<keyword evidence="2" id="KW-1185">Reference proteome</keyword>
<evidence type="ECO:0000313" key="1">
    <source>
        <dbReference type="EMBL" id="MBW0481660.1"/>
    </source>
</evidence>
<dbReference type="AlphaFoldDB" id="A0A9Q3GX19"/>
<dbReference type="EMBL" id="AVOT02006470">
    <property type="protein sequence ID" value="MBW0481660.1"/>
    <property type="molecule type" value="Genomic_DNA"/>
</dbReference>
<dbReference type="Proteomes" id="UP000765509">
    <property type="component" value="Unassembled WGS sequence"/>
</dbReference>
<sequence>MIHRKILRQCGGDLEHAVKSRTTEQFSAEDIINISEEVNTRARIGSITVNLKTRFNTPWKGSLDKNPTENPNNIKYKSEDVIRKCHIFQSSTHLANSCPKKGNINVIDIEKEQV</sequence>
<accession>A0A9Q3GX19</accession>
<proteinExistence type="predicted"/>
<gene>
    <name evidence="1" type="ORF">O181_021375</name>
</gene>
<comment type="caution">
    <text evidence="1">The sequence shown here is derived from an EMBL/GenBank/DDBJ whole genome shotgun (WGS) entry which is preliminary data.</text>
</comment>
<reference evidence="1" key="1">
    <citation type="submission" date="2021-03" db="EMBL/GenBank/DDBJ databases">
        <title>Draft genome sequence of rust myrtle Austropuccinia psidii MF-1, a brazilian biotype.</title>
        <authorList>
            <person name="Quecine M.C."/>
            <person name="Pachon D.M.R."/>
            <person name="Bonatelli M.L."/>
            <person name="Correr F.H."/>
            <person name="Franceschini L.M."/>
            <person name="Leite T.F."/>
            <person name="Margarido G.R.A."/>
            <person name="Almeida C.A."/>
            <person name="Ferrarezi J.A."/>
            <person name="Labate C.A."/>
        </authorList>
    </citation>
    <scope>NUCLEOTIDE SEQUENCE</scope>
    <source>
        <strain evidence="1">MF-1</strain>
    </source>
</reference>
<protein>
    <submittedName>
        <fullName evidence="1">Uncharacterized protein</fullName>
    </submittedName>
</protein>